<sequence>MIKPFKAFNADLIIKWDKVCVVMFGKLSEKEMIPHTDPTIIKKNPGEKMATGRNIVYRIVKVLTEYGPLELTKEISEEYIKYLEDEVKIDCWTAEEEGEGTVITVQH</sequence>
<name>A0A0F9NPN4_9ZZZZ</name>
<dbReference type="AlphaFoldDB" id="A0A0F9NPN4"/>
<proteinExistence type="predicted"/>
<accession>A0A0F9NPN4</accession>
<protein>
    <submittedName>
        <fullName evidence="1">Uncharacterized protein</fullName>
    </submittedName>
</protein>
<gene>
    <name evidence="1" type="ORF">LCGC14_1311490</name>
</gene>
<comment type="caution">
    <text evidence="1">The sequence shown here is derived from an EMBL/GenBank/DDBJ whole genome shotgun (WGS) entry which is preliminary data.</text>
</comment>
<organism evidence="1">
    <name type="scientific">marine sediment metagenome</name>
    <dbReference type="NCBI Taxonomy" id="412755"/>
    <lineage>
        <taxon>unclassified sequences</taxon>
        <taxon>metagenomes</taxon>
        <taxon>ecological metagenomes</taxon>
    </lineage>
</organism>
<evidence type="ECO:0000313" key="1">
    <source>
        <dbReference type="EMBL" id="KKM83242.1"/>
    </source>
</evidence>
<reference evidence="1" key="1">
    <citation type="journal article" date="2015" name="Nature">
        <title>Complex archaea that bridge the gap between prokaryotes and eukaryotes.</title>
        <authorList>
            <person name="Spang A."/>
            <person name="Saw J.H."/>
            <person name="Jorgensen S.L."/>
            <person name="Zaremba-Niedzwiedzka K."/>
            <person name="Martijn J."/>
            <person name="Lind A.E."/>
            <person name="van Eijk R."/>
            <person name="Schleper C."/>
            <person name="Guy L."/>
            <person name="Ettema T.J."/>
        </authorList>
    </citation>
    <scope>NUCLEOTIDE SEQUENCE</scope>
</reference>
<dbReference type="EMBL" id="LAZR01007744">
    <property type="protein sequence ID" value="KKM83242.1"/>
    <property type="molecule type" value="Genomic_DNA"/>
</dbReference>